<protein>
    <submittedName>
        <fullName evidence="3">C4-dicarboxylate ABC transporter substrate-binding protein</fullName>
    </submittedName>
</protein>
<evidence type="ECO:0000313" key="3">
    <source>
        <dbReference type="EMBL" id="RXH01347.1"/>
    </source>
</evidence>
<evidence type="ECO:0000256" key="2">
    <source>
        <dbReference type="SAM" id="SignalP"/>
    </source>
</evidence>
<feature type="signal peptide" evidence="2">
    <location>
        <begin position="1"/>
        <end position="26"/>
    </location>
</feature>
<comment type="caution">
    <text evidence="3">The sequence shown here is derived from an EMBL/GenBank/DDBJ whole genome shotgun (WGS) entry which is preliminary data.</text>
</comment>
<dbReference type="Pfam" id="PF03480">
    <property type="entry name" value="DctP"/>
    <property type="match status" value="1"/>
</dbReference>
<dbReference type="PANTHER" id="PTHR33376">
    <property type="match status" value="1"/>
</dbReference>
<evidence type="ECO:0000256" key="1">
    <source>
        <dbReference type="ARBA" id="ARBA00022729"/>
    </source>
</evidence>
<reference evidence="3 4" key="1">
    <citation type="submission" date="2018-11" db="EMBL/GenBank/DDBJ databases">
        <title>Bradyrhizobium sp. nov., isolated from effective nodules of peanut in China.</title>
        <authorList>
            <person name="Li Y."/>
        </authorList>
    </citation>
    <scope>NUCLEOTIDE SEQUENCE [LARGE SCALE GENOMIC DNA]</scope>
    <source>
        <strain evidence="3 4">CCBAU 51770</strain>
    </source>
</reference>
<feature type="chain" id="PRO_5020347360" evidence="2">
    <location>
        <begin position="27"/>
        <end position="333"/>
    </location>
</feature>
<accession>A0A4Q0QW81</accession>
<dbReference type="Proteomes" id="UP000290174">
    <property type="component" value="Unassembled WGS sequence"/>
</dbReference>
<dbReference type="CDD" id="cd13602">
    <property type="entry name" value="PBP2_TRAP_BpDctp6_7"/>
    <property type="match status" value="1"/>
</dbReference>
<proteinExistence type="predicted"/>
<dbReference type="NCBIfam" id="NF037995">
    <property type="entry name" value="TRAP_S1"/>
    <property type="match status" value="1"/>
</dbReference>
<sequence>MITRRNFTAGAATLLAAGHISTRARAASVSWDMSTVWPDGNFHTQNAFAFAEEVKKQSSGSVAITVKAGGQLGFKGPEHLRAVRDGLVPLADVLNIQQVGDEPFMGVESIPFLCGSMDELKVLHKYVRPEYEKVAARNNQKILYIVPWPTQYLHLKVKVADVEGLKNIKIRVPDKNAVDMLAVVGMAPVMIPWGETIPALASGAVSGVSTSAVSGVDGKFWEFLKYIYPTNHVWSSQMLTVNLDSWKALSSDQQKLVTDIATKMEPAFWANSLKADVDSLNRLKEGGMEVVPVSDAMMTAIRSKTAPQLDAFLKRVPAADKPVRAYLAEMKRG</sequence>
<dbReference type="InterPro" id="IPR018389">
    <property type="entry name" value="DctP_fam"/>
</dbReference>
<gene>
    <name evidence="3" type="ORF">EAS61_06410</name>
</gene>
<dbReference type="InterPro" id="IPR038404">
    <property type="entry name" value="TRAP_DctP_sf"/>
</dbReference>
<dbReference type="PANTHER" id="PTHR33376:SF4">
    <property type="entry name" value="SIALIC ACID-BINDING PERIPLASMIC PROTEIN SIAP"/>
    <property type="match status" value="1"/>
</dbReference>
<dbReference type="Gene3D" id="3.40.190.170">
    <property type="entry name" value="Bacterial extracellular solute-binding protein, family 7"/>
    <property type="match status" value="1"/>
</dbReference>
<evidence type="ECO:0000313" key="4">
    <source>
        <dbReference type="Proteomes" id="UP000290174"/>
    </source>
</evidence>
<dbReference type="EMBL" id="RKMK01000004">
    <property type="protein sequence ID" value="RXH01347.1"/>
    <property type="molecule type" value="Genomic_DNA"/>
</dbReference>
<name>A0A4Q0QW81_9BRAD</name>
<organism evidence="3 4">
    <name type="scientific">Bradyrhizobium zhanjiangense</name>
    <dbReference type="NCBI Taxonomy" id="1325107"/>
    <lineage>
        <taxon>Bacteria</taxon>
        <taxon>Pseudomonadati</taxon>
        <taxon>Pseudomonadota</taxon>
        <taxon>Alphaproteobacteria</taxon>
        <taxon>Hyphomicrobiales</taxon>
        <taxon>Nitrobacteraceae</taxon>
        <taxon>Bradyrhizobium</taxon>
    </lineage>
</organism>
<dbReference type="GO" id="GO:0055085">
    <property type="term" value="P:transmembrane transport"/>
    <property type="evidence" value="ECO:0007669"/>
    <property type="project" value="InterPro"/>
</dbReference>
<dbReference type="AlphaFoldDB" id="A0A4Q0QW81"/>
<keyword evidence="1 2" id="KW-0732">Signal</keyword>
<dbReference type="RefSeq" id="WP_128936537.1">
    <property type="nucleotide sequence ID" value="NZ_CP022221.1"/>
</dbReference>